<dbReference type="InterPro" id="IPR032631">
    <property type="entry name" value="P-type_ATPase_N"/>
</dbReference>
<keyword evidence="5" id="KW-1278">Translocase</keyword>
<reference evidence="13" key="1">
    <citation type="submission" date="2021-05" db="EMBL/GenBank/DDBJ databases">
        <title>The genome of the haptophyte Pavlova lutheri (Diacronema luteri, Pavlovales) - a model for lipid biosynthesis in eukaryotic algae.</title>
        <authorList>
            <person name="Hulatt C.J."/>
            <person name="Posewitz M.C."/>
        </authorList>
    </citation>
    <scope>NUCLEOTIDE SEQUENCE</scope>
    <source>
        <strain evidence="13">NIVA-4/92</strain>
    </source>
</reference>
<dbReference type="NCBIfam" id="TIGR01494">
    <property type="entry name" value="ATPase_P-type"/>
    <property type="match status" value="1"/>
</dbReference>
<dbReference type="EMBL" id="JAGTXO010000007">
    <property type="protein sequence ID" value="KAG8466951.1"/>
    <property type="molecule type" value="Genomic_DNA"/>
</dbReference>
<sequence length="1359" mass="143231">MSAGAAPGGAAWRTASICAAEHRGSVGVKNAVSTVKYKISAGRPWFPYAIVEQFRRIANIYYLVVSALMLVGEQAPQLWVTPYESWSTAGVLVFVLVLTALKEGVEDLRRLRSDRAENGTLVLARTPAKGEVRWEDLRVGDLVIVRDRQALPADAVLLTSSAPNGVAYVDTANIDGETNLKLREPPAEVAHALGANEDARVVGTVSFEPPSRHIHTFNGAIRLDPSGAGSAPSELPLSASSLLLRGSVLRNVDFALAVVVYTGSESKVAMNSQETPSKMSLVERTINASLGAIMVPYLAFTTVSAAIASTATYETPYLLSGSETASVLPPFVSLWVTFFILYCFLIPISLYVTIELVNLLQAYLIAQDALMYDKASDTPAVARSSNLCQELGQIQYVFSDKTGTLTANEMVLRYMSVGSQDLIASLPPPAGARAGARAHADGGGDEPAGAGTSDAGGTVDLERANLPAARVGGAADGEATDVLRSASVPLENLLRLAGGRPGGVTTSPRDAAVGAASRLNLSSDSAETVRARTAAELLAICHTVLPQIVGGRLVYQGESPDEVALVEAAASVGYRLLRRDADEVVVAVGAAAAAPPAADGPPPGGCPAGCDELHVRVLAVNQFNSTRKRMSCLVRYPDGTLVLYAKGADTTMLPLLDSRAFGAAESTRANDHLSAYAREGLRTLVLAKRTLTAQQATEWLARFRAAAVARVDRDGQLADAAAAVESGLALVALTAIEDKLQAGVPHTLEHLRRAGLKVWVLTGDKVETAVNIGFACKLLTTEMTLLHIGAADADGGGGGGGGARGALTTEGLREQLRTLTAHYAAQILAQLPHLADGADGGGGAGDASAAERLAERLTAAPRHVSGLRAVFQRVQGLHHAASRTIASRLFLGSPASSRAAEVEASALALVIDGAALALCLDDEGLKEALLQLGRVCASVLACRVSPKQKAQVVELVRTGVKPEPLTLSIGDGANDVGMIQAAHVGVGISGKEGMQAVNNSDFAIAQFRFLERLLLLHGRWNYGRMSKVVLYYYYKNFVLTLTLFVFNFQAAFSGTSLFESLMASGYNVLLFLPIVFVGALDQDISAQMALRQPELYVTGRTNMHLNTIKVGATMLEGVLTGGVIVAVAAATRRSSANDGLYSLGCTVYTWLFLIMQWKLVAEASCWSRPLNAIWWAHNMIYVAFLIAYSAMYSVSPDFYGVGTNTLDEPEFWLACAVVLGASMLLDTSLEYARLQLRPTIVDIYAEIDSGYGEASLEHEMRARGALGRLREALGIFSAPSALKKPKADAPGAAPAGAGVGRSGAERSSYDFTAPEMPLSKRAELMDKALQRRGSRANDRAAPSPAGAHGGGGGDARRCA</sequence>
<evidence type="ECO:0000259" key="11">
    <source>
        <dbReference type="Pfam" id="PF16209"/>
    </source>
</evidence>
<dbReference type="Pfam" id="PF16209">
    <property type="entry name" value="PhoLip_ATPase_N"/>
    <property type="match status" value="1"/>
</dbReference>
<feature type="transmembrane region" description="Helical" evidence="9">
    <location>
        <begin position="86"/>
        <end position="105"/>
    </location>
</feature>
<dbReference type="InterPro" id="IPR036412">
    <property type="entry name" value="HAD-like_sf"/>
</dbReference>
<dbReference type="SFLD" id="SFLDF00027">
    <property type="entry name" value="p-type_atpase"/>
    <property type="match status" value="1"/>
</dbReference>
<dbReference type="InterPro" id="IPR023299">
    <property type="entry name" value="ATPase_P-typ_cyto_dom_N"/>
</dbReference>
<feature type="transmembrane region" description="Helical" evidence="9">
    <location>
        <begin position="331"/>
        <end position="354"/>
    </location>
</feature>
<dbReference type="GO" id="GO:0045332">
    <property type="term" value="P:phospholipid translocation"/>
    <property type="evidence" value="ECO:0007669"/>
    <property type="project" value="TreeGrafter"/>
</dbReference>
<evidence type="ECO:0000256" key="3">
    <source>
        <dbReference type="ARBA" id="ARBA00022723"/>
    </source>
</evidence>
<evidence type="ECO:0000256" key="4">
    <source>
        <dbReference type="ARBA" id="ARBA00022842"/>
    </source>
</evidence>
<dbReference type="Gene3D" id="2.70.150.10">
    <property type="entry name" value="Calcium-transporting ATPase, cytoplasmic transduction domain A"/>
    <property type="match status" value="1"/>
</dbReference>
<feature type="domain" description="P-type ATPase C-terminal" evidence="12">
    <location>
        <begin position="997"/>
        <end position="1239"/>
    </location>
</feature>
<dbReference type="InterPro" id="IPR032630">
    <property type="entry name" value="P_typ_ATPase_c"/>
</dbReference>
<dbReference type="OrthoDB" id="377733at2759"/>
<feature type="transmembrane region" description="Helical" evidence="9">
    <location>
        <begin position="1032"/>
        <end position="1052"/>
    </location>
</feature>
<evidence type="ECO:0000256" key="2">
    <source>
        <dbReference type="ARBA" id="ARBA00022692"/>
    </source>
</evidence>
<dbReference type="InterPro" id="IPR023298">
    <property type="entry name" value="ATPase_P-typ_TM_dom_sf"/>
</dbReference>
<feature type="transmembrane region" description="Helical" evidence="9">
    <location>
        <begin position="1172"/>
        <end position="1191"/>
    </location>
</feature>
<evidence type="ECO:0000313" key="14">
    <source>
        <dbReference type="Proteomes" id="UP000751190"/>
    </source>
</evidence>
<keyword evidence="14" id="KW-1185">Reference proteome</keyword>
<dbReference type="Proteomes" id="UP000751190">
    <property type="component" value="Unassembled WGS sequence"/>
</dbReference>
<dbReference type="SUPFAM" id="SSF81653">
    <property type="entry name" value="Calcium ATPase, transduction domain A"/>
    <property type="match status" value="1"/>
</dbReference>
<dbReference type="Pfam" id="PF16212">
    <property type="entry name" value="PhoLip_ATPase_C"/>
    <property type="match status" value="1"/>
</dbReference>
<evidence type="ECO:0000313" key="13">
    <source>
        <dbReference type="EMBL" id="KAG8466951.1"/>
    </source>
</evidence>
<dbReference type="GO" id="GO:0046872">
    <property type="term" value="F:metal ion binding"/>
    <property type="evidence" value="ECO:0007669"/>
    <property type="project" value="UniProtKB-KW"/>
</dbReference>
<evidence type="ECO:0000256" key="9">
    <source>
        <dbReference type="SAM" id="Phobius"/>
    </source>
</evidence>
<dbReference type="GO" id="GO:0005886">
    <property type="term" value="C:plasma membrane"/>
    <property type="evidence" value="ECO:0007669"/>
    <property type="project" value="TreeGrafter"/>
</dbReference>
<dbReference type="InterPro" id="IPR044492">
    <property type="entry name" value="P_typ_ATPase_HD_dom"/>
</dbReference>
<dbReference type="InterPro" id="IPR008250">
    <property type="entry name" value="ATPase_P-typ_transduc_dom_A_sf"/>
</dbReference>
<feature type="region of interest" description="Disordered" evidence="8">
    <location>
        <begin position="433"/>
        <end position="458"/>
    </location>
</feature>
<dbReference type="SUPFAM" id="SSF81665">
    <property type="entry name" value="Calcium ATPase, transmembrane domain M"/>
    <property type="match status" value="1"/>
</dbReference>
<evidence type="ECO:0000256" key="7">
    <source>
        <dbReference type="ARBA" id="ARBA00023136"/>
    </source>
</evidence>
<feature type="compositionally biased region" description="Basic and acidic residues" evidence="8">
    <location>
        <begin position="1318"/>
        <end position="1329"/>
    </location>
</feature>
<dbReference type="GO" id="GO:0140326">
    <property type="term" value="F:ATPase-coupled intramembrane lipid transporter activity"/>
    <property type="evidence" value="ECO:0007669"/>
    <property type="project" value="TreeGrafter"/>
</dbReference>
<feature type="transmembrane region" description="Helical" evidence="9">
    <location>
        <begin position="1064"/>
        <end position="1081"/>
    </location>
</feature>
<feature type="transmembrane region" description="Helical" evidence="9">
    <location>
        <begin position="1211"/>
        <end position="1229"/>
    </location>
</feature>
<evidence type="ECO:0000256" key="5">
    <source>
        <dbReference type="ARBA" id="ARBA00022967"/>
    </source>
</evidence>
<keyword evidence="3" id="KW-0479">Metal-binding</keyword>
<keyword evidence="2 9" id="KW-0812">Transmembrane</keyword>
<feature type="transmembrane region" description="Helical" evidence="9">
    <location>
        <begin position="1141"/>
        <end position="1160"/>
    </location>
</feature>
<dbReference type="PANTHER" id="PTHR24092">
    <property type="entry name" value="PROBABLE PHOSPHOLIPID-TRANSPORTING ATPASE"/>
    <property type="match status" value="1"/>
</dbReference>
<feature type="transmembrane region" description="Helical" evidence="9">
    <location>
        <begin position="60"/>
        <end position="80"/>
    </location>
</feature>
<gene>
    <name evidence="13" type="ORF">KFE25_008330</name>
</gene>
<keyword evidence="4" id="KW-0460">Magnesium</keyword>
<feature type="transmembrane region" description="Helical" evidence="9">
    <location>
        <begin position="1110"/>
        <end position="1129"/>
    </location>
</feature>
<keyword evidence="7 9" id="KW-0472">Membrane</keyword>
<feature type="transmembrane region" description="Helical" evidence="9">
    <location>
        <begin position="288"/>
        <end position="311"/>
    </location>
</feature>
<comment type="subcellular location">
    <subcellularLocation>
        <location evidence="1">Membrane</location>
        <topology evidence="1">Multi-pass membrane protein</topology>
    </subcellularLocation>
</comment>
<keyword evidence="6 9" id="KW-1133">Transmembrane helix</keyword>
<dbReference type="Pfam" id="PF00122">
    <property type="entry name" value="E1-E2_ATPase"/>
    <property type="match status" value="1"/>
</dbReference>
<accession>A0A8J5XP73</accession>
<feature type="domain" description="P-type ATPase N-terminal" evidence="11">
    <location>
        <begin position="29"/>
        <end position="79"/>
    </location>
</feature>
<dbReference type="InterPro" id="IPR023214">
    <property type="entry name" value="HAD_sf"/>
</dbReference>
<dbReference type="SFLD" id="SFLDG00002">
    <property type="entry name" value="C1.7:_P-type_atpase_like"/>
    <property type="match status" value="1"/>
</dbReference>
<feature type="domain" description="P-type ATPase A" evidence="10">
    <location>
        <begin position="129"/>
        <end position="182"/>
    </location>
</feature>
<dbReference type="InterPro" id="IPR001757">
    <property type="entry name" value="P_typ_ATPase"/>
</dbReference>
<dbReference type="PRINTS" id="PR00119">
    <property type="entry name" value="CATATPASE"/>
</dbReference>
<dbReference type="PANTHER" id="PTHR24092:SF218">
    <property type="entry name" value="PHOSPHOLIPID-TRANSPORTING ATPASE"/>
    <property type="match status" value="1"/>
</dbReference>
<evidence type="ECO:0000256" key="8">
    <source>
        <dbReference type="SAM" id="MobiDB-lite"/>
    </source>
</evidence>
<organism evidence="13 14">
    <name type="scientific">Diacronema lutheri</name>
    <name type="common">Unicellular marine alga</name>
    <name type="synonym">Monochrysis lutheri</name>
    <dbReference type="NCBI Taxonomy" id="2081491"/>
    <lineage>
        <taxon>Eukaryota</taxon>
        <taxon>Haptista</taxon>
        <taxon>Haptophyta</taxon>
        <taxon>Pavlovophyceae</taxon>
        <taxon>Pavlovales</taxon>
        <taxon>Pavlovaceae</taxon>
        <taxon>Diacronema</taxon>
    </lineage>
</organism>
<dbReference type="GO" id="GO:0016887">
    <property type="term" value="F:ATP hydrolysis activity"/>
    <property type="evidence" value="ECO:0007669"/>
    <property type="project" value="InterPro"/>
</dbReference>
<dbReference type="InterPro" id="IPR018303">
    <property type="entry name" value="ATPase_P-typ_P_site"/>
</dbReference>
<evidence type="ECO:0000259" key="10">
    <source>
        <dbReference type="Pfam" id="PF00122"/>
    </source>
</evidence>
<dbReference type="OMA" id="KHTYKKT"/>
<dbReference type="InterPro" id="IPR059000">
    <property type="entry name" value="ATPase_P-type_domA"/>
</dbReference>
<evidence type="ECO:0000256" key="1">
    <source>
        <dbReference type="ARBA" id="ARBA00004141"/>
    </source>
</evidence>
<protein>
    <recommendedName>
        <fullName evidence="15">Phospholipid-transporting ATPase</fullName>
    </recommendedName>
</protein>
<dbReference type="Pfam" id="PF13246">
    <property type="entry name" value="Cation_ATPase"/>
    <property type="match status" value="1"/>
</dbReference>
<evidence type="ECO:0000259" key="12">
    <source>
        <dbReference type="Pfam" id="PF16212"/>
    </source>
</evidence>
<evidence type="ECO:0000256" key="6">
    <source>
        <dbReference type="ARBA" id="ARBA00022989"/>
    </source>
</evidence>
<dbReference type="Gene3D" id="3.40.1110.10">
    <property type="entry name" value="Calcium-transporting ATPase, cytoplasmic domain N"/>
    <property type="match status" value="1"/>
</dbReference>
<feature type="region of interest" description="Disordered" evidence="8">
    <location>
        <begin position="1282"/>
        <end position="1359"/>
    </location>
</feature>
<comment type="caution">
    <text evidence="13">The sequence shown here is derived from an EMBL/GenBank/DDBJ whole genome shotgun (WGS) entry which is preliminary data.</text>
</comment>
<dbReference type="SFLD" id="SFLDS00003">
    <property type="entry name" value="Haloacid_Dehalogenase"/>
    <property type="match status" value="1"/>
</dbReference>
<dbReference type="SUPFAM" id="SSF56784">
    <property type="entry name" value="HAD-like"/>
    <property type="match status" value="1"/>
</dbReference>
<dbReference type="GO" id="GO:0005524">
    <property type="term" value="F:ATP binding"/>
    <property type="evidence" value="ECO:0007669"/>
    <property type="project" value="InterPro"/>
</dbReference>
<dbReference type="Gene3D" id="3.40.50.1000">
    <property type="entry name" value="HAD superfamily/HAD-like"/>
    <property type="match status" value="1"/>
</dbReference>
<evidence type="ECO:0008006" key="15">
    <source>
        <dbReference type="Google" id="ProtNLM"/>
    </source>
</evidence>
<name>A0A8J5XP73_DIALT</name>
<dbReference type="SUPFAM" id="SSF81660">
    <property type="entry name" value="Metal cation-transporting ATPase, ATP-binding domain N"/>
    <property type="match status" value="1"/>
</dbReference>
<dbReference type="PROSITE" id="PS00154">
    <property type="entry name" value="ATPASE_E1_E2"/>
    <property type="match status" value="1"/>
</dbReference>
<proteinExistence type="predicted"/>